<accession>A0A414AFI6</accession>
<gene>
    <name evidence="1" type="ORF">DW839_31175</name>
</gene>
<proteinExistence type="predicted"/>
<organism evidence="1 2">
    <name type="scientific">Enterocloster bolteae</name>
    <dbReference type="NCBI Taxonomy" id="208479"/>
    <lineage>
        <taxon>Bacteria</taxon>
        <taxon>Bacillati</taxon>
        <taxon>Bacillota</taxon>
        <taxon>Clostridia</taxon>
        <taxon>Lachnospirales</taxon>
        <taxon>Lachnospiraceae</taxon>
        <taxon>Enterocloster</taxon>
    </lineage>
</organism>
<evidence type="ECO:0000313" key="2">
    <source>
        <dbReference type="Proteomes" id="UP000283975"/>
    </source>
</evidence>
<comment type="caution">
    <text evidence="1">The sequence shown here is derived from an EMBL/GenBank/DDBJ whole genome shotgun (WGS) entry which is preliminary data.</text>
</comment>
<dbReference type="Proteomes" id="UP000283975">
    <property type="component" value="Unassembled WGS sequence"/>
</dbReference>
<evidence type="ECO:0000313" key="1">
    <source>
        <dbReference type="EMBL" id="RHC46349.1"/>
    </source>
</evidence>
<dbReference type="EMBL" id="QSHZ01000063">
    <property type="protein sequence ID" value="RHC46349.1"/>
    <property type="molecule type" value="Genomic_DNA"/>
</dbReference>
<dbReference type="Pfam" id="PF14354">
    <property type="entry name" value="Lar_restr_allev"/>
    <property type="match status" value="1"/>
</dbReference>
<sequence length="88" mass="9696">MMNEDKYNGWNDDGGLQPIEKCPFCGGSAKLCDNGFEAPIIDPESGAYVDMEISEGDIFWCECESCGAMTQGEDTPEDSISKWNTRVD</sequence>
<protein>
    <recommendedName>
        <fullName evidence="3">Restriction alleviation protein, Lar family</fullName>
    </recommendedName>
</protein>
<reference evidence="1 2" key="1">
    <citation type="submission" date="2018-08" db="EMBL/GenBank/DDBJ databases">
        <title>A genome reference for cultivated species of the human gut microbiota.</title>
        <authorList>
            <person name="Zou Y."/>
            <person name="Xue W."/>
            <person name="Luo G."/>
        </authorList>
    </citation>
    <scope>NUCLEOTIDE SEQUENCE [LARGE SCALE GENOMIC DNA]</scope>
    <source>
        <strain evidence="1 2">AM35-14</strain>
    </source>
</reference>
<dbReference type="AlphaFoldDB" id="A0A414AFI6"/>
<name>A0A414AFI6_9FIRM</name>
<evidence type="ECO:0008006" key="3">
    <source>
        <dbReference type="Google" id="ProtNLM"/>
    </source>
</evidence>